<feature type="transmembrane region" description="Helical" evidence="12">
    <location>
        <begin position="20"/>
        <end position="38"/>
    </location>
</feature>
<dbReference type="Pfam" id="PF04995">
    <property type="entry name" value="CcmD"/>
    <property type="match status" value="1"/>
</dbReference>
<dbReference type="GO" id="GO:0017004">
    <property type="term" value="P:cytochrome complex assembly"/>
    <property type="evidence" value="ECO:0007669"/>
    <property type="project" value="UniProtKB-KW"/>
</dbReference>
<evidence type="ECO:0000256" key="5">
    <source>
        <dbReference type="ARBA" id="ARBA00022448"/>
    </source>
</evidence>
<evidence type="ECO:0000256" key="1">
    <source>
        <dbReference type="ARBA" id="ARBA00002442"/>
    </source>
</evidence>
<dbReference type="NCBIfam" id="TIGR03141">
    <property type="entry name" value="cytochro_ccmD"/>
    <property type="match status" value="1"/>
</dbReference>
<evidence type="ECO:0000256" key="9">
    <source>
        <dbReference type="ARBA" id="ARBA00022748"/>
    </source>
</evidence>
<dbReference type="InterPro" id="IPR052075">
    <property type="entry name" value="Heme_exporter_D"/>
</dbReference>
<comment type="function">
    <text evidence="1 12">Required for the export of heme to the periplasm for the biogenesis of c-type cytochromes.</text>
</comment>
<keyword evidence="7 12" id="KW-0997">Cell inner membrane</keyword>
<dbReference type="OrthoDB" id="9815607at2"/>
<keyword evidence="5 12" id="KW-0813">Transport</keyword>
<dbReference type="AlphaFoldDB" id="L2F9C4"/>
<dbReference type="GO" id="GO:1903607">
    <property type="term" value="P:cytochrome c biosynthetic process"/>
    <property type="evidence" value="ECO:0007669"/>
    <property type="project" value="TreeGrafter"/>
</dbReference>
<reference evidence="13 14" key="1">
    <citation type="journal article" date="2013" name="Genome Announc.">
        <title>Genome Sequence of Moraxella macacae 0408225, a Novel Bacterial Species Isolated from a Cynomolgus Macaque with Epistaxis.</title>
        <authorList>
            <person name="Ladner J.T."/>
            <person name="Whitehouse C.A."/>
            <person name="Koroleva G.I."/>
            <person name="Palacios G.F."/>
        </authorList>
    </citation>
    <scope>NUCLEOTIDE SEQUENCE [LARGE SCALE GENOMIC DNA]</scope>
    <source>
        <strain evidence="13 14">0408225</strain>
    </source>
</reference>
<keyword evidence="14" id="KW-1185">Reference proteome</keyword>
<evidence type="ECO:0000256" key="10">
    <source>
        <dbReference type="ARBA" id="ARBA00022989"/>
    </source>
</evidence>
<evidence type="ECO:0000256" key="8">
    <source>
        <dbReference type="ARBA" id="ARBA00022692"/>
    </source>
</evidence>
<organism evidence="13 14">
    <name type="scientific">Moraxella macacae 0408225</name>
    <dbReference type="NCBI Taxonomy" id="1230338"/>
    <lineage>
        <taxon>Bacteria</taxon>
        <taxon>Pseudomonadati</taxon>
        <taxon>Pseudomonadota</taxon>
        <taxon>Gammaproteobacteria</taxon>
        <taxon>Moraxellales</taxon>
        <taxon>Moraxellaceae</taxon>
        <taxon>Moraxella</taxon>
    </lineage>
</organism>
<proteinExistence type="inferred from homology"/>
<evidence type="ECO:0000313" key="14">
    <source>
        <dbReference type="Proteomes" id="UP000023795"/>
    </source>
</evidence>
<dbReference type="PANTHER" id="PTHR37531:SF1">
    <property type="entry name" value="HEME EXPORTER PROTEIN D"/>
    <property type="match status" value="1"/>
</dbReference>
<keyword evidence="6 12" id="KW-1003">Cell membrane</keyword>
<comment type="caution">
    <text evidence="13">The sequence shown here is derived from an EMBL/GenBank/DDBJ whole genome shotgun (WGS) entry which is preliminary data.</text>
</comment>
<dbReference type="InterPro" id="IPR007078">
    <property type="entry name" value="Haem_export_protD_CcmD"/>
</dbReference>
<comment type="similarity">
    <text evidence="3 12">Belongs to the CcmD/CycX/HelD family.</text>
</comment>
<evidence type="ECO:0000256" key="2">
    <source>
        <dbReference type="ARBA" id="ARBA00004377"/>
    </source>
</evidence>
<gene>
    <name evidence="13" type="ORF">MOMA_03895</name>
</gene>
<keyword evidence="10 12" id="KW-1133">Transmembrane helix</keyword>
<dbReference type="EMBL" id="ANIN01000001">
    <property type="protein sequence ID" value="ELA09515.1"/>
    <property type="molecule type" value="Genomic_DNA"/>
</dbReference>
<comment type="subcellular location">
    <subcellularLocation>
        <location evidence="2 12">Cell inner membrane</location>
        <topology evidence="2 12">Single-pass membrane protein</topology>
    </subcellularLocation>
</comment>
<accession>L2F9C4</accession>
<keyword evidence="9 12" id="KW-0201">Cytochrome c-type biogenesis</keyword>
<dbReference type="STRING" id="1230338.MOMA_03895"/>
<keyword evidence="11 12" id="KW-0472">Membrane</keyword>
<dbReference type="GO" id="GO:0005886">
    <property type="term" value="C:plasma membrane"/>
    <property type="evidence" value="ECO:0007669"/>
    <property type="project" value="UniProtKB-SubCell"/>
</dbReference>
<evidence type="ECO:0000256" key="11">
    <source>
        <dbReference type="ARBA" id="ARBA00023136"/>
    </source>
</evidence>
<dbReference type="eggNOG" id="COG3114">
    <property type="taxonomic scope" value="Bacteria"/>
</dbReference>
<dbReference type="RefSeq" id="WP_009767334.1">
    <property type="nucleotide sequence ID" value="NZ_ANIN01000001.1"/>
</dbReference>
<dbReference type="GO" id="GO:0015886">
    <property type="term" value="P:heme transport"/>
    <property type="evidence" value="ECO:0007669"/>
    <property type="project" value="InterPro"/>
</dbReference>
<evidence type="ECO:0000256" key="3">
    <source>
        <dbReference type="ARBA" id="ARBA00008741"/>
    </source>
</evidence>
<evidence type="ECO:0000256" key="7">
    <source>
        <dbReference type="ARBA" id="ARBA00022519"/>
    </source>
</evidence>
<dbReference type="PATRIC" id="fig|1230338.3.peg.844"/>
<sequence length="64" mass="7554">MSFYFESFTEFLSMGGHGVYVWASYGISFACLLGVIVYSRSQRQNMLKQIHNQQIRQNQRQRTN</sequence>
<protein>
    <recommendedName>
        <fullName evidence="4 12">Heme exporter protein D</fullName>
    </recommendedName>
</protein>
<evidence type="ECO:0000256" key="12">
    <source>
        <dbReference type="RuleBase" id="RU363101"/>
    </source>
</evidence>
<name>L2F9C4_9GAMM</name>
<evidence type="ECO:0000256" key="4">
    <source>
        <dbReference type="ARBA" id="ARBA00016461"/>
    </source>
</evidence>
<evidence type="ECO:0000313" key="13">
    <source>
        <dbReference type="EMBL" id="ELA09515.1"/>
    </source>
</evidence>
<keyword evidence="8 12" id="KW-0812">Transmembrane</keyword>
<dbReference type="PANTHER" id="PTHR37531">
    <property type="entry name" value="HEME EXPORTER PROTEIN D"/>
    <property type="match status" value="1"/>
</dbReference>
<dbReference type="Proteomes" id="UP000023795">
    <property type="component" value="Unassembled WGS sequence"/>
</dbReference>
<evidence type="ECO:0000256" key="6">
    <source>
        <dbReference type="ARBA" id="ARBA00022475"/>
    </source>
</evidence>